<evidence type="ECO:0000313" key="2">
    <source>
        <dbReference type="Proteomes" id="UP000821845"/>
    </source>
</evidence>
<gene>
    <name evidence="1" type="ORF">HPB50_004015</name>
</gene>
<reference evidence="1" key="1">
    <citation type="submission" date="2020-05" db="EMBL/GenBank/DDBJ databases">
        <title>Large-scale comparative analyses of tick genomes elucidate their genetic diversity and vector capacities.</title>
        <authorList>
            <person name="Jia N."/>
            <person name="Wang J."/>
            <person name="Shi W."/>
            <person name="Du L."/>
            <person name="Sun Y."/>
            <person name="Zhan W."/>
            <person name="Jiang J."/>
            <person name="Wang Q."/>
            <person name="Zhang B."/>
            <person name="Ji P."/>
            <person name="Sakyi L.B."/>
            <person name="Cui X."/>
            <person name="Yuan T."/>
            <person name="Jiang B."/>
            <person name="Yang W."/>
            <person name="Lam T.T.-Y."/>
            <person name="Chang Q."/>
            <person name="Ding S."/>
            <person name="Wang X."/>
            <person name="Zhu J."/>
            <person name="Ruan X."/>
            <person name="Zhao L."/>
            <person name="Wei J."/>
            <person name="Que T."/>
            <person name="Du C."/>
            <person name="Cheng J."/>
            <person name="Dai P."/>
            <person name="Han X."/>
            <person name="Huang E."/>
            <person name="Gao Y."/>
            <person name="Liu J."/>
            <person name="Shao H."/>
            <person name="Ye R."/>
            <person name="Li L."/>
            <person name="Wei W."/>
            <person name="Wang X."/>
            <person name="Wang C."/>
            <person name="Yang T."/>
            <person name="Huo Q."/>
            <person name="Li W."/>
            <person name="Guo W."/>
            <person name="Chen H."/>
            <person name="Zhou L."/>
            <person name="Ni X."/>
            <person name="Tian J."/>
            <person name="Zhou Y."/>
            <person name="Sheng Y."/>
            <person name="Liu T."/>
            <person name="Pan Y."/>
            <person name="Xia L."/>
            <person name="Li J."/>
            <person name="Zhao F."/>
            <person name="Cao W."/>
        </authorList>
    </citation>
    <scope>NUCLEOTIDE SEQUENCE</scope>
    <source>
        <strain evidence="1">Hyas-2018</strain>
    </source>
</reference>
<protein>
    <submittedName>
        <fullName evidence="1">Uncharacterized protein</fullName>
    </submittedName>
</protein>
<keyword evidence="2" id="KW-1185">Reference proteome</keyword>
<organism evidence="1 2">
    <name type="scientific">Hyalomma asiaticum</name>
    <name type="common">Tick</name>
    <dbReference type="NCBI Taxonomy" id="266040"/>
    <lineage>
        <taxon>Eukaryota</taxon>
        <taxon>Metazoa</taxon>
        <taxon>Ecdysozoa</taxon>
        <taxon>Arthropoda</taxon>
        <taxon>Chelicerata</taxon>
        <taxon>Arachnida</taxon>
        <taxon>Acari</taxon>
        <taxon>Parasitiformes</taxon>
        <taxon>Ixodida</taxon>
        <taxon>Ixodoidea</taxon>
        <taxon>Ixodidae</taxon>
        <taxon>Hyalomminae</taxon>
        <taxon>Hyalomma</taxon>
    </lineage>
</organism>
<accession>A0ACB7RVF8</accession>
<dbReference type="Proteomes" id="UP000821845">
    <property type="component" value="Chromosome 7"/>
</dbReference>
<dbReference type="EMBL" id="CM023487">
    <property type="protein sequence ID" value="KAH6925368.1"/>
    <property type="molecule type" value="Genomic_DNA"/>
</dbReference>
<evidence type="ECO:0000313" key="1">
    <source>
        <dbReference type="EMBL" id="KAH6925368.1"/>
    </source>
</evidence>
<proteinExistence type="predicted"/>
<name>A0ACB7RVF8_HYAAI</name>
<sequence>MLIRGVPQQLQPTTASVVTHHLEETITERWASSSATPVTNPAPQVDALAASTDPASPTPVPLAATTSYGPSEGIMERDDNEALGWDTVHYRSYTTRKLKGKLRSERVAASTTATGVGKVEERLERLEQAYAVSVGAWSKLQQQMEHFLQQKLDEMQEQITHWIEASQGARNQATIGSRPPEHPEEFIEPSLVKRSSLTAAEASSHPNTATQPCRTTQNAVLRNFSINESKSPAGLREN</sequence>
<comment type="caution">
    <text evidence="1">The sequence shown here is derived from an EMBL/GenBank/DDBJ whole genome shotgun (WGS) entry which is preliminary data.</text>
</comment>